<protein>
    <recommendedName>
        <fullName evidence="3">Lipoprotein</fullName>
    </recommendedName>
</protein>
<reference evidence="1 2" key="1">
    <citation type="submission" date="2018-02" db="EMBL/GenBank/DDBJ databases">
        <authorList>
            <person name="Cohen D.B."/>
            <person name="Kent A.D."/>
        </authorList>
    </citation>
    <scope>NUCLEOTIDE SEQUENCE [LARGE SCALE GENOMIC DNA]</scope>
    <source>
        <strain evidence="1">1</strain>
    </source>
</reference>
<dbReference type="EMBL" id="LT985188">
    <property type="protein sequence ID" value="SPD86075.1"/>
    <property type="molecule type" value="Genomic_DNA"/>
</dbReference>
<dbReference type="KEGG" id="mgg:MPLG2_1039"/>
<evidence type="ECO:0008006" key="3">
    <source>
        <dbReference type="Google" id="ProtNLM"/>
    </source>
</evidence>
<dbReference type="Proteomes" id="UP000238164">
    <property type="component" value="Chromosome 1"/>
</dbReference>
<keyword evidence="2" id="KW-1185">Reference proteome</keyword>
<proteinExistence type="predicted"/>
<name>A0A2N9JF18_9ACTN</name>
<evidence type="ECO:0000313" key="2">
    <source>
        <dbReference type="Proteomes" id="UP000238164"/>
    </source>
</evidence>
<sequence length="256" mass="28333">MFPTYRLFGYSGYPGAPGQGRLGIGSLDARMAEIEKRGKSWTGGRKLLPVMELIAVTVHASPGKDGMYRTRAPEAVIKRWHDAAVKHKAMLLLNIQPGRADFIDEVKHFEKWLKYPDVGVALDPEWAVNKGQIPGRSFGSTTGAELDQVSRYLSQVVEANNLPEKVMLFHQLHVTIVKSPKALKQHPGVVPINSVDGIGSPAQKIATYKGVMKTRPSYVHAGFKIFFKEDVATGKRLITAKDALSLKPQPEYILFE</sequence>
<dbReference type="OrthoDB" id="9812120at2"/>
<evidence type="ECO:0000313" key="1">
    <source>
        <dbReference type="EMBL" id="SPD86075.1"/>
    </source>
</evidence>
<accession>A0A2N9JF18</accession>
<gene>
    <name evidence="1" type="ORF">MPLG2_1039</name>
</gene>
<dbReference type="AlphaFoldDB" id="A0A2N9JF18"/>
<organism evidence="1 2">
    <name type="scientific">Micropruina glycogenica</name>
    <dbReference type="NCBI Taxonomy" id="75385"/>
    <lineage>
        <taxon>Bacteria</taxon>
        <taxon>Bacillati</taxon>
        <taxon>Actinomycetota</taxon>
        <taxon>Actinomycetes</taxon>
        <taxon>Propionibacteriales</taxon>
        <taxon>Nocardioidaceae</taxon>
        <taxon>Micropruina</taxon>
    </lineage>
</organism>